<name>A0A8T3AMS1_DENNO</name>
<gene>
    <name evidence="3" type="ORF">KFK09_021806</name>
</gene>
<evidence type="ECO:0000313" key="4">
    <source>
        <dbReference type="Proteomes" id="UP000829196"/>
    </source>
</evidence>
<dbReference type="PANTHER" id="PTHR18860">
    <property type="entry name" value="14-3-3 PROTEIN"/>
    <property type="match status" value="1"/>
</dbReference>
<dbReference type="InterPro" id="IPR000308">
    <property type="entry name" value="14-3-3"/>
</dbReference>
<dbReference type="Gene3D" id="1.20.190.20">
    <property type="entry name" value="14-3-3 domain"/>
    <property type="match status" value="1"/>
</dbReference>
<proteinExistence type="inferred from homology"/>
<comment type="caution">
    <text evidence="3">The sequence shown here is derived from an EMBL/GenBank/DDBJ whole genome shotgun (WGS) entry which is preliminary data.</text>
</comment>
<protein>
    <recommendedName>
        <fullName evidence="2">14-3-3 domain-containing protein</fullName>
    </recommendedName>
</protein>
<evidence type="ECO:0000313" key="3">
    <source>
        <dbReference type="EMBL" id="KAI0495505.1"/>
    </source>
</evidence>
<feature type="domain" description="14-3-3" evidence="2">
    <location>
        <begin position="27"/>
        <end position="275"/>
    </location>
</feature>
<reference evidence="3" key="1">
    <citation type="journal article" date="2022" name="Front. Genet.">
        <title>Chromosome-Scale Assembly of the Dendrobium nobile Genome Provides Insights Into the Molecular Mechanism of the Biosynthesis of the Medicinal Active Ingredient of Dendrobium.</title>
        <authorList>
            <person name="Xu Q."/>
            <person name="Niu S.-C."/>
            <person name="Li K.-L."/>
            <person name="Zheng P.-J."/>
            <person name="Zhang X.-J."/>
            <person name="Jia Y."/>
            <person name="Liu Y."/>
            <person name="Niu Y.-X."/>
            <person name="Yu L.-H."/>
            <person name="Chen D.-F."/>
            <person name="Zhang G.-Q."/>
        </authorList>
    </citation>
    <scope>NUCLEOTIDE SEQUENCE</scope>
    <source>
        <tissue evidence="3">Leaf</tissue>
    </source>
</reference>
<organism evidence="3 4">
    <name type="scientific">Dendrobium nobile</name>
    <name type="common">Orchid</name>
    <dbReference type="NCBI Taxonomy" id="94219"/>
    <lineage>
        <taxon>Eukaryota</taxon>
        <taxon>Viridiplantae</taxon>
        <taxon>Streptophyta</taxon>
        <taxon>Embryophyta</taxon>
        <taxon>Tracheophyta</taxon>
        <taxon>Spermatophyta</taxon>
        <taxon>Magnoliopsida</taxon>
        <taxon>Liliopsida</taxon>
        <taxon>Asparagales</taxon>
        <taxon>Orchidaceae</taxon>
        <taxon>Epidendroideae</taxon>
        <taxon>Malaxideae</taxon>
        <taxon>Dendrobiinae</taxon>
        <taxon>Dendrobium</taxon>
    </lineage>
</organism>
<evidence type="ECO:0000256" key="1">
    <source>
        <dbReference type="ARBA" id="ARBA00006141"/>
    </source>
</evidence>
<dbReference type="Pfam" id="PF00244">
    <property type="entry name" value="14-3-3"/>
    <property type="match status" value="1"/>
</dbReference>
<dbReference type="SUPFAM" id="SSF48445">
    <property type="entry name" value="14-3-3 protein"/>
    <property type="match status" value="1"/>
</dbReference>
<dbReference type="InterPro" id="IPR036815">
    <property type="entry name" value="14-3-3_dom_sf"/>
</dbReference>
<keyword evidence="4" id="KW-1185">Reference proteome</keyword>
<sequence length="306" mass="34863">MATAKGFTQRMDKETRPEVVKDPAETREGLFLLARWAEESENYGYMLNYMKKLIQVVMPNEDLSENERNCYSSACMLYFDCQLNTWHHLAFAAADMTTSCLRRQAAREYQEFIVDEISQTCADIVNFIDRSVLFSEEGLAAKAMTTESRAFFKKMKGDYLRHVAMVKDGPERVKAVDAVFEAYNAAIEEALQLPEANLTRLQLALSLALFHAEICESPKMAVSIAREAFDMAKRSLEIREEEISSEITEVLEELHKNIDIWMGKIKAHEVDDPSQNSEEVARQDCKIAEAEQGEVKRACRRLCGAD</sequence>
<dbReference type="Proteomes" id="UP000829196">
    <property type="component" value="Unassembled WGS sequence"/>
</dbReference>
<dbReference type="SMART" id="SM00101">
    <property type="entry name" value="14_3_3"/>
    <property type="match status" value="1"/>
</dbReference>
<dbReference type="SMR" id="A0A8T3AMS1"/>
<evidence type="ECO:0000259" key="2">
    <source>
        <dbReference type="SMART" id="SM00101"/>
    </source>
</evidence>
<dbReference type="OrthoDB" id="10530162at2759"/>
<comment type="similarity">
    <text evidence="1">Belongs to the 14-3-3 family.</text>
</comment>
<accession>A0A8T3AMS1</accession>
<dbReference type="EMBL" id="JAGYWB010000016">
    <property type="protein sequence ID" value="KAI0495505.1"/>
    <property type="molecule type" value="Genomic_DNA"/>
</dbReference>
<dbReference type="AlphaFoldDB" id="A0A8T3AMS1"/>
<dbReference type="InterPro" id="IPR023410">
    <property type="entry name" value="14-3-3_domain"/>
</dbReference>
<dbReference type="PRINTS" id="PR00305">
    <property type="entry name" value="1433ZETA"/>
</dbReference>